<accession>A0A9X3F4V3</accession>
<proteinExistence type="predicted"/>
<name>A0A9X3F4V3_9BACT</name>
<sequence length="93" mass="10281">MGFDREAFFAKAIAEARDEHGDVAPPWARYPEIPARSIGWRMGYGESWAEVWHEWLSRAPSDRAWRLAYLKARAGASDLGGVGDVDGDAEAAC</sequence>
<evidence type="ECO:0000313" key="1">
    <source>
        <dbReference type="EMBL" id="MCY1011481.1"/>
    </source>
</evidence>
<dbReference type="EMBL" id="JAPNKE010000002">
    <property type="protein sequence ID" value="MCY1011481.1"/>
    <property type="molecule type" value="Genomic_DNA"/>
</dbReference>
<evidence type="ECO:0000313" key="2">
    <source>
        <dbReference type="Proteomes" id="UP001150924"/>
    </source>
</evidence>
<reference evidence="1" key="1">
    <citation type="submission" date="2022-11" db="EMBL/GenBank/DDBJ databases">
        <title>Minimal conservation of predation-associated metabolite biosynthetic gene clusters underscores biosynthetic potential of Myxococcota including descriptions for ten novel species: Archangium lansinium sp. nov., Myxococcus landrumus sp. nov., Nannocystis bai.</title>
        <authorList>
            <person name="Ahearne A."/>
            <person name="Stevens C."/>
            <person name="Phillips K."/>
        </authorList>
    </citation>
    <scope>NUCLEOTIDE SEQUENCE</scope>
    <source>
        <strain evidence="1">Na p29</strain>
    </source>
</reference>
<dbReference type="AlphaFoldDB" id="A0A9X3F4V3"/>
<dbReference type="Proteomes" id="UP001150924">
    <property type="component" value="Unassembled WGS sequence"/>
</dbReference>
<keyword evidence="2" id="KW-1185">Reference proteome</keyword>
<organism evidence="1 2">
    <name type="scientific">Nannocystis pusilla</name>
    <dbReference type="NCBI Taxonomy" id="889268"/>
    <lineage>
        <taxon>Bacteria</taxon>
        <taxon>Pseudomonadati</taxon>
        <taxon>Myxococcota</taxon>
        <taxon>Polyangia</taxon>
        <taxon>Nannocystales</taxon>
        <taxon>Nannocystaceae</taxon>
        <taxon>Nannocystis</taxon>
    </lineage>
</organism>
<protein>
    <submittedName>
        <fullName evidence="1">Uncharacterized protein</fullName>
    </submittedName>
</protein>
<dbReference type="RefSeq" id="WP_267774757.1">
    <property type="nucleotide sequence ID" value="NZ_JAPNKE010000002.1"/>
</dbReference>
<gene>
    <name evidence="1" type="ORF">OV079_39160</name>
</gene>
<comment type="caution">
    <text evidence="1">The sequence shown here is derived from an EMBL/GenBank/DDBJ whole genome shotgun (WGS) entry which is preliminary data.</text>
</comment>